<dbReference type="Proteomes" id="UP000555411">
    <property type="component" value="Unassembled WGS sequence"/>
</dbReference>
<gene>
    <name evidence="3" type="ORF">H7F16_10925</name>
</gene>
<dbReference type="RefSeq" id="WP_185797641.1">
    <property type="nucleotide sequence ID" value="NZ_JACLQD010000003.1"/>
</dbReference>
<evidence type="ECO:0000313" key="3">
    <source>
        <dbReference type="EMBL" id="MBC2836018.1"/>
    </source>
</evidence>
<protein>
    <submittedName>
        <fullName evidence="3">PAS-domain containing protein</fullName>
    </submittedName>
</protein>
<organism evidence="3 4">
    <name type="scientific">Paragemmobacter straminiformis</name>
    <dbReference type="NCBI Taxonomy" id="2045119"/>
    <lineage>
        <taxon>Bacteria</taxon>
        <taxon>Pseudomonadati</taxon>
        <taxon>Pseudomonadota</taxon>
        <taxon>Alphaproteobacteria</taxon>
        <taxon>Rhodobacterales</taxon>
        <taxon>Paracoccaceae</taxon>
        <taxon>Paragemmobacter</taxon>
    </lineage>
</organism>
<comment type="caution">
    <text evidence="3">The sequence shown here is derived from an EMBL/GenBank/DDBJ whole genome shotgun (WGS) entry which is preliminary data.</text>
</comment>
<dbReference type="Pfam" id="PF13188">
    <property type="entry name" value="PAS_8"/>
    <property type="match status" value="1"/>
</dbReference>
<evidence type="ECO:0000259" key="2">
    <source>
        <dbReference type="Pfam" id="PF13188"/>
    </source>
</evidence>
<dbReference type="InterPro" id="IPR000014">
    <property type="entry name" value="PAS"/>
</dbReference>
<dbReference type="InterPro" id="IPR035965">
    <property type="entry name" value="PAS-like_dom_sf"/>
</dbReference>
<dbReference type="EMBL" id="JACLQD010000003">
    <property type="protein sequence ID" value="MBC2836018.1"/>
    <property type="molecule type" value="Genomic_DNA"/>
</dbReference>
<name>A0A842IAK4_9RHOB</name>
<feature type="transmembrane region" description="Helical" evidence="1">
    <location>
        <begin position="6"/>
        <end position="25"/>
    </location>
</feature>
<reference evidence="3 4" key="1">
    <citation type="journal article" date="2017" name="Int. J. Syst. Evol. Microbiol.">
        <title>Gemmobacter straminiformis sp. nov., isolated from an artificial fountain.</title>
        <authorList>
            <person name="Kang J.Y."/>
            <person name="Kim M.J."/>
            <person name="Chun J."/>
            <person name="Son K.P."/>
            <person name="Jahng K.Y."/>
        </authorList>
    </citation>
    <scope>NUCLEOTIDE SEQUENCE [LARGE SCALE GENOMIC DNA]</scope>
    <source>
        <strain evidence="3 4">CAM-8</strain>
    </source>
</reference>
<accession>A0A842IAK4</accession>
<keyword evidence="4" id="KW-1185">Reference proteome</keyword>
<evidence type="ECO:0000313" key="4">
    <source>
        <dbReference type="Proteomes" id="UP000555411"/>
    </source>
</evidence>
<dbReference type="Gene3D" id="3.30.450.20">
    <property type="entry name" value="PAS domain"/>
    <property type="match status" value="1"/>
</dbReference>
<dbReference type="SUPFAM" id="SSF55785">
    <property type="entry name" value="PYP-like sensor domain (PAS domain)"/>
    <property type="match status" value="2"/>
</dbReference>
<keyword evidence="1" id="KW-1133">Transmembrane helix</keyword>
<dbReference type="AlphaFoldDB" id="A0A842IAK4"/>
<feature type="domain" description="PAS" evidence="2">
    <location>
        <begin position="247"/>
        <end position="290"/>
    </location>
</feature>
<keyword evidence="1" id="KW-0472">Membrane</keyword>
<proteinExistence type="predicted"/>
<sequence>MDVWFLVQSGAALAVGFALIALVLAGRHGAKHGAAGGGLDPDALAIPVWSVDVTGLVTARNAACRTLGEALPAAAGRVEIASHWYEVMAQQSGGGRMFAAVPMDAAVRAESALRDFRNTMGDTFAQLALGLGLFDAAGRLQMFNPAFGELAGVPVDFLLRRPHLGALLDALRDRGMLPEPKDWRGWRQMMLELPSGSTTYEEVWGLAGGVTYRATLRPQAKGAFALLLEDISTEMSRSQRYRADMELSQAVIDTLDEAIAVFAGTGQLVLSNAAYAELWGHDPGAMIGEGSIRRIAAHWREVSAPTPLWSEIEEFIGTTGLRDGWRAEARLRDGRLIACRIAPIREGATLAAFRPVLPDGALPERAAVLRYQDIRAG</sequence>
<keyword evidence="1" id="KW-0812">Transmembrane</keyword>
<evidence type="ECO:0000256" key="1">
    <source>
        <dbReference type="SAM" id="Phobius"/>
    </source>
</evidence>